<dbReference type="EMBL" id="JBHRTG010000001">
    <property type="protein sequence ID" value="MFC3161998.1"/>
    <property type="molecule type" value="Genomic_DNA"/>
</dbReference>
<evidence type="ECO:0000256" key="1">
    <source>
        <dbReference type="SAM" id="MobiDB-lite"/>
    </source>
</evidence>
<keyword evidence="2" id="KW-0472">Membrane</keyword>
<keyword evidence="2" id="KW-0812">Transmembrane</keyword>
<proteinExistence type="predicted"/>
<dbReference type="RefSeq" id="WP_182306088.1">
    <property type="nucleotide sequence ID" value="NZ_CP059896.1"/>
</dbReference>
<evidence type="ECO:0008006" key="5">
    <source>
        <dbReference type="Google" id="ProtNLM"/>
    </source>
</evidence>
<evidence type="ECO:0000313" key="4">
    <source>
        <dbReference type="Proteomes" id="UP001595647"/>
    </source>
</evidence>
<keyword evidence="4" id="KW-1185">Reference proteome</keyword>
<feature type="region of interest" description="Disordered" evidence="1">
    <location>
        <begin position="1"/>
        <end position="32"/>
    </location>
</feature>
<evidence type="ECO:0000313" key="3">
    <source>
        <dbReference type="EMBL" id="MFC3161998.1"/>
    </source>
</evidence>
<name>A0ABV7HUA4_9HYPH</name>
<evidence type="ECO:0000256" key="2">
    <source>
        <dbReference type="SAM" id="Phobius"/>
    </source>
</evidence>
<protein>
    <recommendedName>
        <fullName evidence="5">DUF3426 domain-containing protein</fullName>
    </recommendedName>
</protein>
<organism evidence="3 4">
    <name type="scientific">Ciceribacter thiooxidans</name>
    <dbReference type="NCBI Taxonomy" id="1969821"/>
    <lineage>
        <taxon>Bacteria</taxon>
        <taxon>Pseudomonadati</taxon>
        <taxon>Pseudomonadota</taxon>
        <taxon>Alphaproteobacteria</taxon>
        <taxon>Hyphomicrobiales</taxon>
        <taxon>Rhizobiaceae</taxon>
        <taxon>Ciceribacter</taxon>
    </lineage>
</organism>
<feature type="transmembrane region" description="Helical" evidence="2">
    <location>
        <begin position="102"/>
        <end position="121"/>
    </location>
</feature>
<sequence length="228" mass="24055">MSAFRNHRRTAEATIDLLPPERPARGARTSLGRTSVTEIADAQFVTVAKNIRTAGTKSWCNDNHDNRPISPASRKRSFFPALADSVLGGVEGALGRLSDRNFALLVALVFGAVFTAAGLVASPEGSSPVRAAALDITHVTLTPQDANGMQVLLVNAIIENHGSKQRPMPRVRADLLSGGQVVASTFIDTSIGSIGAGESRGLAARLRHPGGKLPELKLSFADEDARSI</sequence>
<keyword evidence="2" id="KW-1133">Transmembrane helix</keyword>
<gene>
    <name evidence="3" type="ORF">ACFOHV_01760</name>
</gene>
<dbReference type="Proteomes" id="UP001595647">
    <property type="component" value="Unassembled WGS sequence"/>
</dbReference>
<reference evidence="4" key="1">
    <citation type="journal article" date="2019" name="Int. J. Syst. Evol. Microbiol.">
        <title>The Global Catalogue of Microorganisms (GCM) 10K type strain sequencing project: providing services to taxonomists for standard genome sequencing and annotation.</title>
        <authorList>
            <consortium name="The Broad Institute Genomics Platform"/>
            <consortium name="The Broad Institute Genome Sequencing Center for Infectious Disease"/>
            <person name="Wu L."/>
            <person name="Ma J."/>
        </authorList>
    </citation>
    <scope>NUCLEOTIDE SEQUENCE [LARGE SCALE GENOMIC DNA]</scope>
    <source>
        <strain evidence="4">KCTC 52231</strain>
    </source>
</reference>
<comment type="caution">
    <text evidence="3">The sequence shown here is derived from an EMBL/GenBank/DDBJ whole genome shotgun (WGS) entry which is preliminary data.</text>
</comment>
<accession>A0ABV7HUA4</accession>